<feature type="domain" description="Phosphoribosyltransferase" evidence="6">
    <location>
        <begin position="111"/>
        <end position="252"/>
    </location>
</feature>
<dbReference type="GO" id="GO:0045892">
    <property type="term" value="P:negative regulation of DNA-templated transcription"/>
    <property type="evidence" value="ECO:0007669"/>
    <property type="project" value="InterPro"/>
</dbReference>
<feature type="domain" description="Bacterial purine repressor N-terminal" evidence="7">
    <location>
        <begin position="5"/>
        <end position="74"/>
    </location>
</feature>
<reference evidence="8" key="1">
    <citation type="submission" date="2019-08" db="EMBL/GenBank/DDBJ databases">
        <authorList>
            <person name="Kucharzyk K."/>
            <person name="Murdoch R.W."/>
            <person name="Higgins S."/>
            <person name="Loffler F."/>
        </authorList>
    </citation>
    <scope>NUCLEOTIDE SEQUENCE</scope>
</reference>
<evidence type="ECO:0000256" key="3">
    <source>
        <dbReference type="ARBA" id="ARBA00023125"/>
    </source>
</evidence>
<dbReference type="Pfam" id="PF00156">
    <property type="entry name" value="Pribosyltran"/>
    <property type="match status" value="1"/>
</dbReference>
<evidence type="ECO:0000313" key="8">
    <source>
        <dbReference type="EMBL" id="MPM11256.1"/>
    </source>
</evidence>
<sequence>MGKVKRIERVAALTKELVDHPYELYSFTDFCERFDVAKSTLSEDVQAIKNGLVAYDLGTIETLAGAAGGVRFIPYHSRASDSEFLKLLAERMAEPERILPGGMIYMNDLLLSPKILMRLGEIMMNRNKGLAPEYIMTVETKGIPLALFVARAYNVPLVMARRESRITEGSAVSINYVSGSTKRIQTMSLPKRALPSNARVLIIDDFMKAGGTAKGLQELALEVGAEVVGTGFLIATREPENKMVEDYFSLFVLNGIDDKTRKTDIRPNC</sequence>
<keyword evidence="2" id="KW-0805">Transcription regulation</keyword>
<gene>
    <name evidence="8" type="primary">purR_15</name>
    <name evidence="8" type="ORF">SDC9_57596</name>
</gene>
<name>A0A644X515_9ZZZZ</name>
<dbReference type="PANTHER" id="PTHR43864">
    <property type="entry name" value="HYPOXANTHINE/GUANINE PHOSPHORIBOSYLTRANSFERASE"/>
    <property type="match status" value="1"/>
</dbReference>
<dbReference type="InterPro" id="IPR010078">
    <property type="entry name" value="PurR_Bsub"/>
</dbReference>
<dbReference type="InterPro" id="IPR000836">
    <property type="entry name" value="PRTase_dom"/>
</dbReference>
<dbReference type="Pfam" id="PF09182">
    <property type="entry name" value="PuR_N"/>
    <property type="match status" value="1"/>
</dbReference>
<proteinExistence type="inferred from homology"/>
<comment type="caution">
    <text evidence="8">The sequence shown here is derived from an EMBL/GenBank/DDBJ whole genome shotgun (WGS) entry which is preliminary data.</text>
</comment>
<dbReference type="GO" id="GO:0045982">
    <property type="term" value="P:negative regulation of purine nucleobase metabolic process"/>
    <property type="evidence" value="ECO:0007669"/>
    <property type="project" value="InterPro"/>
</dbReference>
<accession>A0A644X515</accession>
<dbReference type="InterPro" id="IPR050118">
    <property type="entry name" value="Pur/Pyrimidine_PRTase"/>
</dbReference>
<dbReference type="AlphaFoldDB" id="A0A644X515"/>
<dbReference type="SUPFAM" id="SSF53271">
    <property type="entry name" value="PRTase-like"/>
    <property type="match status" value="1"/>
</dbReference>
<dbReference type="PANTHER" id="PTHR43864:SF2">
    <property type="entry name" value="PUR OPERON REPRESSOR"/>
    <property type="match status" value="1"/>
</dbReference>
<evidence type="ECO:0000256" key="1">
    <source>
        <dbReference type="ARBA" id="ARBA00011738"/>
    </source>
</evidence>
<evidence type="ECO:0000256" key="2">
    <source>
        <dbReference type="ARBA" id="ARBA00023015"/>
    </source>
</evidence>
<keyword evidence="4" id="KW-0804">Transcription</keyword>
<dbReference type="Gene3D" id="1.10.10.10">
    <property type="entry name" value="Winged helix-like DNA-binding domain superfamily/Winged helix DNA-binding domain"/>
    <property type="match status" value="1"/>
</dbReference>
<evidence type="ECO:0000256" key="5">
    <source>
        <dbReference type="ARBA" id="ARBA00049656"/>
    </source>
</evidence>
<protein>
    <submittedName>
        <fullName evidence="8">Pur operon repressor</fullName>
    </submittedName>
</protein>
<dbReference type="Gene3D" id="3.40.50.2020">
    <property type="match status" value="1"/>
</dbReference>
<dbReference type="CDD" id="cd06223">
    <property type="entry name" value="PRTases_typeI"/>
    <property type="match status" value="1"/>
</dbReference>
<evidence type="ECO:0000259" key="7">
    <source>
        <dbReference type="Pfam" id="PF09182"/>
    </source>
</evidence>
<comment type="subunit">
    <text evidence="1">Homodimer.</text>
</comment>
<dbReference type="InterPro" id="IPR036390">
    <property type="entry name" value="WH_DNA-bd_sf"/>
</dbReference>
<evidence type="ECO:0000256" key="4">
    <source>
        <dbReference type="ARBA" id="ARBA00023163"/>
    </source>
</evidence>
<dbReference type="GO" id="GO:0003677">
    <property type="term" value="F:DNA binding"/>
    <property type="evidence" value="ECO:0007669"/>
    <property type="project" value="UniProtKB-KW"/>
</dbReference>
<keyword evidence="3" id="KW-0238">DNA-binding</keyword>
<comment type="similarity">
    <text evidence="5">Belongs to the purine/pyrimidine phosphoribosyltransferase family. PurR subfamily.</text>
</comment>
<dbReference type="InterPro" id="IPR036388">
    <property type="entry name" value="WH-like_DNA-bd_sf"/>
</dbReference>
<organism evidence="8">
    <name type="scientific">bioreactor metagenome</name>
    <dbReference type="NCBI Taxonomy" id="1076179"/>
    <lineage>
        <taxon>unclassified sequences</taxon>
        <taxon>metagenomes</taxon>
        <taxon>ecological metagenomes</taxon>
    </lineage>
</organism>
<dbReference type="EMBL" id="VSSQ01001806">
    <property type="protein sequence ID" value="MPM11256.1"/>
    <property type="molecule type" value="Genomic_DNA"/>
</dbReference>
<dbReference type="NCBIfam" id="TIGR01743">
    <property type="entry name" value="purR_Bsub"/>
    <property type="match status" value="1"/>
</dbReference>
<dbReference type="InterPro" id="IPR015265">
    <property type="entry name" value="PuR_N"/>
</dbReference>
<evidence type="ECO:0000259" key="6">
    <source>
        <dbReference type="Pfam" id="PF00156"/>
    </source>
</evidence>
<dbReference type="SUPFAM" id="SSF46785">
    <property type="entry name" value="Winged helix' DNA-binding domain"/>
    <property type="match status" value="1"/>
</dbReference>
<dbReference type="InterPro" id="IPR029057">
    <property type="entry name" value="PRTase-like"/>
</dbReference>